<evidence type="ECO:0000256" key="1">
    <source>
        <dbReference type="ARBA" id="ARBA00004141"/>
    </source>
</evidence>
<keyword evidence="2 6" id="KW-0812">Transmembrane</keyword>
<comment type="caution">
    <text evidence="7">The sequence shown here is derived from an EMBL/GenBank/DDBJ whole genome shotgun (WGS) entry which is preliminary data.</text>
</comment>
<evidence type="ECO:0000256" key="3">
    <source>
        <dbReference type="ARBA" id="ARBA00022989"/>
    </source>
</evidence>
<dbReference type="PATRIC" id="fig|1397.4.peg.4224"/>
<evidence type="ECO:0000313" key="8">
    <source>
        <dbReference type="Proteomes" id="UP000036045"/>
    </source>
</evidence>
<comment type="similarity">
    <text evidence="5">Belongs to the bacteriophage holin family. Cp-1 holin subfamily.</text>
</comment>
<dbReference type="Pfam" id="PF05105">
    <property type="entry name" value="Phage_holin_4_1"/>
    <property type="match status" value="1"/>
</dbReference>
<comment type="subcellular location">
    <subcellularLocation>
        <location evidence="1">Membrane</location>
        <topology evidence="1">Multi-pass membrane protein</topology>
    </subcellularLocation>
</comment>
<evidence type="ECO:0000256" key="2">
    <source>
        <dbReference type="ARBA" id="ARBA00022692"/>
    </source>
</evidence>
<feature type="transmembrane region" description="Helical" evidence="6">
    <location>
        <begin position="35"/>
        <end position="58"/>
    </location>
</feature>
<dbReference type="EMBL" id="LDPH01000004">
    <property type="protein sequence ID" value="KLV27369.1"/>
    <property type="molecule type" value="Genomic_DNA"/>
</dbReference>
<feature type="transmembrane region" description="Helical" evidence="6">
    <location>
        <begin position="12"/>
        <end position="29"/>
    </location>
</feature>
<organism evidence="7 8">
    <name type="scientific">Niallia circulans</name>
    <name type="common">Bacillus circulans</name>
    <dbReference type="NCBI Taxonomy" id="1397"/>
    <lineage>
        <taxon>Bacteria</taxon>
        <taxon>Bacillati</taxon>
        <taxon>Bacillota</taxon>
        <taxon>Bacilli</taxon>
        <taxon>Bacillales</taxon>
        <taxon>Bacillaceae</taxon>
        <taxon>Niallia</taxon>
    </lineage>
</organism>
<protein>
    <recommendedName>
        <fullName evidence="9">Holin</fullName>
    </recommendedName>
</protein>
<dbReference type="NCBIfam" id="TIGR01593">
    <property type="entry name" value="holin_tox_secr"/>
    <property type="match status" value="1"/>
</dbReference>
<evidence type="ECO:0008006" key="9">
    <source>
        <dbReference type="Google" id="ProtNLM"/>
    </source>
</evidence>
<accession>A0A0J1IN24</accession>
<feature type="transmembrane region" description="Helical" evidence="6">
    <location>
        <begin position="70"/>
        <end position="86"/>
    </location>
</feature>
<sequence length="140" mass="14541">MSGKDKGKMEKQHGLSIAIGVIGGIWSVMVGSFGLAVSVLLVVMLADYVTGLLCAFVNKELNSAKGTRGFIKKLIVLILIGLLYLIEISLNGTAAGGEGAAWAYIAIEFISITENAGKIGVPLGPLGNIIAVLKEKVNGK</sequence>
<gene>
    <name evidence="7" type="ORF">ABW02_07655</name>
</gene>
<keyword evidence="8" id="KW-1185">Reference proteome</keyword>
<evidence type="ECO:0000313" key="7">
    <source>
        <dbReference type="EMBL" id="KLV27369.1"/>
    </source>
</evidence>
<dbReference type="GO" id="GO:0016020">
    <property type="term" value="C:membrane"/>
    <property type="evidence" value="ECO:0007669"/>
    <property type="project" value="UniProtKB-SubCell"/>
</dbReference>
<dbReference type="Proteomes" id="UP000036045">
    <property type="component" value="Unassembled WGS sequence"/>
</dbReference>
<name>A0A0J1IN24_NIACI</name>
<dbReference type="AlphaFoldDB" id="A0A0J1IN24"/>
<proteinExistence type="inferred from homology"/>
<dbReference type="InterPro" id="IPR006480">
    <property type="entry name" value="Phage_holin_4_1"/>
</dbReference>
<evidence type="ECO:0000256" key="5">
    <source>
        <dbReference type="ARBA" id="ARBA00023600"/>
    </source>
</evidence>
<evidence type="ECO:0000256" key="6">
    <source>
        <dbReference type="SAM" id="Phobius"/>
    </source>
</evidence>
<keyword evidence="4 6" id="KW-0472">Membrane</keyword>
<reference evidence="7 8" key="1">
    <citation type="submission" date="2015-05" db="EMBL/GenBank/DDBJ databases">
        <title>Whole genome sequence and identification of bacterial endophytes from Costus igneus.</title>
        <authorList>
            <person name="Lee Y.P."/>
            <person name="Gan H.M."/>
            <person name="Eng W."/>
            <person name="Wheatley M.S."/>
            <person name="Caraballo A."/>
            <person name="Polter S."/>
            <person name="Savka M.A."/>
            <person name="Hudson A.O."/>
        </authorList>
    </citation>
    <scope>NUCLEOTIDE SEQUENCE [LARGE SCALE GENOMIC DNA]</scope>
    <source>
        <strain evidence="7 8">RIT379</strain>
    </source>
</reference>
<keyword evidence="3 6" id="KW-1133">Transmembrane helix</keyword>
<evidence type="ECO:0000256" key="4">
    <source>
        <dbReference type="ARBA" id="ARBA00023136"/>
    </source>
</evidence>